<dbReference type="EC" id="2.7.11.1" evidence="1"/>
<dbReference type="InterPro" id="IPR000719">
    <property type="entry name" value="Prot_kinase_dom"/>
</dbReference>
<keyword evidence="4" id="KW-0418">Kinase</keyword>
<proteinExistence type="predicted"/>
<protein>
    <recommendedName>
        <fullName evidence="1">non-specific serine/threonine protein kinase</fullName>
        <ecNumber evidence="1">2.7.11.1</ecNumber>
    </recommendedName>
</protein>
<feature type="transmembrane region" description="Helical" evidence="8">
    <location>
        <begin position="340"/>
        <end position="362"/>
    </location>
</feature>
<feature type="compositionally biased region" description="Low complexity" evidence="7">
    <location>
        <begin position="299"/>
        <end position="309"/>
    </location>
</feature>
<dbReference type="InterPro" id="IPR008271">
    <property type="entry name" value="Ser/Thr_kinase_AS"/>
</dbReference>
<evidence type="ECO:0000256" key="3">
    <source>
        <dbReference type="ARBA" id="ARBA00022741"/>
    </source>
</evidence>
<dbReference type="EMBL" id="BNJG01000001">
    <property type="protein sequence ID" value="GHO54759.1"/>
    <property type="molecule type" value="Genomic_DNA"/>
</dbReference>
<keyword evidence="11" id="KW-1185">Reference proteome</keyword>
<dbReference type="RefSeq" id="WP_201371433.1">
    <property type="nucleotide sequence ID" value="NZ_BNJG01000001.1"/>
</dbReference>
<evidence type="ECO:0000256" key="7">
    <source>
        <dbReference type="SAM" id="MobiDB-lite"/>
    </source>
</evidence>
<dbReference type="PANTHER" id="PTHR43289">
    <property type="entry name" value="MITOGEN-ACTIVATED PROTEIN KINASE KINASE KINASE 20-RELATED"/>
    <property type="match status" value="1"/>
</dbReference>
<evidence type="ECO:0000256" key="1">
    <source>
        <dbReference type="ARBA" id="ARBA00012513"/>
    </source>
</evidence>
<dbReference type="Proteomes" id="UP000654345">
    <property type="component" value="Unassembled WGS sequence"/>
</dbReference>
<dbReference type="SMART" id="SM00220">
    <property type="entry name" value="S_TKc"/>
    <property type="match status" value="1"/>
</dbReference>
<evidence type="ECO:0000313" key="10">
    <source>
        <dbReference type="EMBL" id="GHO54759.1"/>
    </source>
</evidence>
<sequence>MAVARGQHLIGKKLGSYRLERVLGYGGSSAVFLAQQLEPEHKVAVKVFLPRQTMDRQMLREYYDRFLHEAEAASALDHPHILPIYAYGEQDGLPYIVMPYISGGTLAQHVQKRGALTLREARKYLSQIAQALDYAHAQGLVHCDVKPANILLTDDGQVMLSDFGIARIQAAQAQREGHSEEGRSEMLMGTPDYISPEQAMGLAVDGRSDLYSLGITLFYWLTARVPFNADSTIALALLHVHEKPLLPGSVRKDIPPSVDRVLARVLAKAPEDRYQSATAFSEAFADALSRQAQSRRLPFSSFPSAPESEGSPHRVKVANHSGLMPSLPGRRRTRASRRKLWLGGVALLLFLMSAMVALTGVLSVRWTGGHLVAPPIAAKGEVRTPVVSSPDLFSGHSAWPLSQSFFFDKTSARYHVVNTLPQQIPLISLYQQQEFSDFRLDIVTQEVRTPSPADGGDFYGLVLRADPDQARYYLFEVLTSDNGQYIFLRYDSTASHQWTTLDSGPAPMLNIGVGKQNKLHVEASGSTFRFMINGQNVGSEVTDSLPGAALLTNGQIGLYVEEKDTEVAFSQLHVLSLKKQKSLN</sequence>
<evidence type="ECO:0000256" key="5">
    <source>
        <dbReference type="ARBA" id="ARBA00022840"/>
    </source>
</evidence>
<dbReference type="Gene3D" id="2.60.120.560">
    <property type="entry name" value="Exo-inulinase, domain 1"/>
    <property type="match status" value="1"/>
</dbReference>
<accession>A0ABQ3UPV0</accession>
<dbReference type="PROSITE" id="PS00107">
    <property type="entry name" value="PROTEIN_KINASE_ATP"/>
    <property type="match status" value="1"/>
</dbReference>
<keyword evidence="3 6" id="KW-0547">Nucleotide-binding</keyword>
<evidence type="ECO:0000256" key="2">
    <source>
        <dbReference type="ARBA" id="ARBA00022679"/>
    </source>
</evidence>
<feature type="binding site" evidence="6">
    <location>
        <position position="46"/>
    </location>
    <ligand>
        <name>ATP</name>
        <dbReference type="ChEBI" id="CHEBI:30616"/>
    </ligand>
</feature>
<evidence type="ECO:0000259" key="9">
    <source>
        <dbReference type="PROSITE" id="PS50011"/>
    </source>
</evidence>
<keyword evidence="8" id="KW-0812">Transmembrane</keyword>
<feature type="domain" description="Protein kinase" evidence="9">
    <location>
        <begin position="17"/>
        <end position="285"/>
    </location>
</feature>
<keyword evidence="2" id="KW-0808">Transferase</keyword>
<name>A0ABQ3UPV0_9CHLR</name>
<comment type="caution">
    <text evidence="10">The sequence shown here is derived from an EMBL/GenBank/DDBJ whole genome shotgun (WGS) entry which is preliminary data.</text>
</comment>
<dbReference type="Gene3D" id="3.30.200.20">
    <property type="entry name" value="Phosphorylase Kinase, domain 1"/>
    <property type="match status" value="1"/>
</dbReference>
<dbReference type="SUPFAM" id="SSF56112">
    <property type="entry name" value="Protein kinase-like (PK-like)"/>
    <property type="match status" value="1"/>
</dbReference>
<feature type="region of interest" description="Disordered" evidence="7">
    <location>
        <begin position="299"/>
        <end position="331"/>
    </location>
</feature>
<dbReference type="InterPro" id="IPR011009">
    <property type="entry name" value="Kinase-like_dom_sf"/>
</dbReference>
<dbReference type="Gene3D" id="1.10.510.10">
    <property type="entry name" value="Transferase(Phosphotransferase) domain 1"/>
    <property type="match status" value="1"/>
</dbReference>
<gene>
    <name evidence="10" type="ORF">KSB_32340</name>
</gene>
<dbReference type="PANTHER" id="PTHR43289:SF6">
    <property type="entry name" value="SERINE_THREONINE-PROTEIN KINASE NEKL-3"/>
    <property type="match status" value="1"/>
</dbReference>
<dbReference type="CDD" id="cd14014">
    <property type="entry name" value="STKc_PknB_like"/>
    <property type="match status" value="1"/>
</dbReference>
<evidence type="ECO:0000256" key="8">
    <source>
        <dbReference type="SAM" id="Phobius"/>
    </source>
</evidence>
<keyword evidence="5 6" id="KW-0067">ATP-binding</keyword>
<dbReference type="PROSITE" id="PS50011">
    <property type="entry name" value="PROTEIN_KINASE_DOM"/>
    <property type="match status" value="1"/>
</dbReference>
<dbReference type="InterPro" id="IPR017441">
    <property type="entry name" value="Protein_kinase_ATP_BS"/>
</dbReference>
<dbReference type="PROSITE" id="PS00108">
    <property type="entry name" value="PROTEIN_KINASE_ST"/>
    <property type="match status" value="1"/>
</dbReference>
<organism evidence="10 11">
    <name type="scientific">Ktedonobacter robiniae</name>
    <dbReference type="NCBI Taxonomy" id="2778365"/>
    <lineage>
        <taxon>Bacteria</taxon>
        <taxon>Bacillati</taxon>
        <taxon>Chloroflexota</taxon>
        <taxon>Ktedonobacteria</taxon>
        <taxon>Ktedonobacterales</taxon>
        <taxon>Ktedonobacteraceae</taxon>
        <taxon>Ktedonobacter</taxon>
    </lineage>
</organism>
<keyword evidence="8" id="KW-1133">Transmembrane helix</keyword>
<reference evidence="10 11" key="1">
    <citation type="journal article" date="2021" name="Int. J. Syst. Evol. Microbiol.">
        <title>Reticulibacter mediterranei gen. nov., sp. nov., within the new family Reticulibacteraceae fam. nov., and Ktedonospora formicarum gen. nov., sp. nov., Ktedonobacter robiniae sp. nov., Dictyobacter formicarum sp. nov. and Dictyobacter arantiisoli sp. nov., belonging to the class Ktedonobacteria.</title>
        <authorList>
            <person name="Yabe S."/>
            <person name="Zheng Y."/>
            <person name="Wang C.M."/>
            <person name="Sakai Y."/>
            <person name="Abe K."/>
            <person name="Yokota A."/>
            <person name="Donadio S."/>
            <person name="Cavaletti L."/>
            <person name="Monciardini P."/>
        </authorList>
    </citation>
    <scope>NUCLEOTIDE SEQUENCE [LARGE SCALE GENOMIC DNA]</scope>
    <source>
        <strain evidence="10 11">SOSP1-30</strain>
    </source>
</reference>
<dbReference type="Pfam" id="PF00069">
    <property type="entry name" value="Pkinase"/>
    <property type="match status" value="1"/>
</dbReference>
<evidence type="ECO:0000256" key="6">
    <source>
        <dbReference type="PROSITE-ProRule" id="PRU10141"/>
    </source>
</evidence>
<evidence type="ECO:0000256" key="4">
    <source>
        <dbReference type="ARBA" id="ARBA00022777"/>
    </source>
</evidence>
<keyword evidence="8" id="KW-0472">Membrane</keyword>
<evidence type="ECO:0000313" key="11">
    <source>
        <dbReference type="Proteomes" id="UP000654345"/>
    </source>
</evidence>